<dbReference type="Pfam" id="PF01464">
    <property type="entry name" value="SLT"/>
    <property type="match status" value="1"/>
</dbReference>
<dbReference type="CDD" id="cd00254">
    <property type="entry name" value="LT-like"/>
    <property type="match status" value="1"/>
</dbReference>
<dbReference type="Gene3D" id="1.10.530.10">
    <property type="match status" value="1"/>
</dbReference>
<gene>
    <name evidence="2" type="ORF">MNBD_GAMMA18-385</name>
</gene>
<dbReference type="PANTHER" id="PTHR37423">
    <property type="entry name" value="SOLUBLE LYTIC MUREIN TRANSGLYCOSYLASE-RELATED"/>
    <property type="match status" value="1"/>
</dbReference>
<dbReference type="SUPFAM" id="SSF53955">
    <property type="entry name" value="Lysozyme-like"/>
    <property type="match status" value="1"/>
</dbReference>
<reference evidence="2" key="1">
    <citation type="submission" date="2018-06" db="EMBL/GenBank/DDBJ databases">
        <authorList>
            <person name="Zhirakovskaya E."/>
        </authorList>
    </citation>
    <scope>NUCLEOTIDE SEQUENCE</scope>
</reference>
<proteinExistence type="predicted"/>
<feature type="domain" description="Transglycosylase SLT" evidence="1">
    <location>
        <begin position="87"/>
        <end position="183"/>
    </location>
</feature>
<organism evidence="2">
    <name type="scientific">hydrothermal vent metagenome</name>
    <dbReference type="NCBI Taxonomy" id="652676"/>
    <lineage>
        <taxon>unclassified sequences</taxon>
        <taxon>metagenomes</taxon>
        <taxon>ecological metagenomes</taxon>
    </lineage>
</organism>
<sequence>MSHNLLLSTRHLTISMLGLLLLFLLPVHLYAKADHPDPELLKLLSKAVVEVHGFEDRFDAEVWLHDMSARLSKRIPDHQKRIELLKMIHHEAKHAGLQPELVLAVIEVESNFDRWAISSAGARGLMQIMPFWLDELDRPDDNLFDIATNLRFGCTILRHYLDREKGGLSRALARYNGSLGSFRYPNKVFKALRERWGIR</sequence>
<dbReference type="AlphaFoldDB" id="A0A3B0YX96"/>
<dbReference type="InterPro" id="IPR023346">
    <property type="entry name" value="Lysozyme-like_dom_sf"/>
</dbReference>
<protein>
    <submittedName>
        <fullName evidence="2">FIG016425: Soluble lytic murein transglycosylase and related regulatory proteins (Some contain LysM/invasin domains)</fullName>
    </submittedName>
</protein>
<name>A0A3B0YX96_9ZZZZ</name>
<dbReference type="InterPro" id="IPR008258">
    <property type="entry name" value="Transglycosylase_SLT_dom_1"/>
</dbReference>
<evidence type="ECO:0000313" key="2">
    <source>
        <dbReference type="EMBL" id="VAW85665.1"/>
    </source>
</evidence>
<dbReference type="EMBL" id="UOFP01000103">
    <property type="protein sequence ID" value="VAW85665.1"/>
    <property type="molecule type" value="Genomic_DNA"/>
</dbReference>
<dbReference type="PANTHER" id="PTHR37423:SF2">
    <property type="entry name" value="MEMBRANE-BOUND LYTIC MUREIN TRANSGLYCOSYLASE C"/>
    <property type="match status" value="1"/>
</dbReference>
<evidence type="ECO:0000259" key="1">
    <source>
        <dbReference type="Pfam" id="PF01464"/>
    </source>
</evidence>
<accession>A0A3B0YX96</accession>